<protein>
    <recommendedName>
        <fullName evidence="1">U-box domain-containing protein</fullName>
    </recommendedName>
</protein>
<accession>A0A2Z7A9V4</accession>
<dbReference type="PANTHER" id="PTHR46700:SF2">
    <property type="entry name" value="ARM REPEAT SUPERFAMILY PROTEIN"/>
    <property type="match status" value="1"/>
</dbReference>
<evidence type="ECO:0000313" key="2">
    <source>
        <dbReference type="EMBL" id="KZV18480.1"/>
    </source>
</evidence>
<dbReference type="Pfam" id="PF25598">
    <property type="entry name" value="ARM_PUB"/>
    <property type="match status" value="1"/>
</dbReference>
<feature type="domain" description="U-box" evidence="1">
    <location>
        <begin position="97"/>
        <end position="340"/>
    </location>
</feature>
<sequence length="440" mass="49312">MSAPQVQKKSESLNNWFFACTELRFFTRIRRFLRLKSTDIRRKTPEKQQEQITVEYREVQMEDCMAGELEAGRDCGDGRVVVLHKSVKRLHFGSWEEKEAAAEEIQKLAGEDLRRRKTMAELGVIPPLVSMVGSEVVARRRMAVRALIELANGSFANKAQIVEAGFFSKLPEKIDLLEETQKQELAHLILSISALANSHFSLKSTGMIPFVVSTLESSSSNIDTKESCLKILYNLSSILDNTGPMINSGAIETLIKSSVEKLTSEKALATLGNLVVTVEGRKALEHNPVIPEVFIEIMTWEEKHKCQELSSYILMILVHQSSFQRQKMAKAGIVQVLLGVALLGSPLAQKRALKILQWFKNDRQVRMGPHSGPQVGRVPPLISSPLNQRDFVEGKRLMNNMVRQSLYKNMENITRRANAAGDSSKMKALVISSSSKSLTY</sequence>
<reference evidence="2 3" key="1">
    <citation type="journal article" date="2015" name="Proc. Natl. Acad. Sci. U.S.A.">
        <title>The resurrection genome of Boea hygrometrica: A blueprint for survival of dehydration.</title>
        <authorList>
            <person name="Xiao L."/>
            <person name="Yang G."/>
            <person name="Zhang L."/>
            <person name="Yang X."/>
            <person name="Zhao S."/>
            <person name="Ji Z."/>
            <person name="Zhou Q."/>
            <person name="Hu M."/>
            <person name="Wang Y."/>
            <person name="Chen M."/>
            <person name="Xu Y."/>
            <person name="Jin H."/>
            <person name="Xiao X."/>
            <person name="Hu G."/>
            <person name="Bao F."/>
            <person name="Hu Y."/>
            <person name="Wan P."/>
            <person name="Li L."/>
            <person name="Deng X."/>
            <person name="Kuang T."/>
            <person name="Xiang C."/>
            <person name="Zhu J.K."/>
            <person name="Oliver M.J."/>
            <person name="He Y."/>
        </authorList>
    </citation>
    <scope>NUCLEOTIDE SEQUENCE [LARGE SCALE GENOMIC DNA]</scope>
    <source>
        <strain evidence="3">cv. XS01</strain>
    </source>
</reference>
<dbReference type="OrthoDB" id="895200at2759"/>
<evidence type="ECO:0000313" key="3">
    <source>
        <dbReference type="Proteomes" id="UP000250235"/>
    </source>
</evidence>
<name>A0A2Z7A9V4_9LAMI</name>
<dbReference type="InterPro" id="IPR011989">
    <property type="entry name" value="ARM-like"/>
</dbReference>
<proteinExistence type="predicted"/>
<dbReference type="Gene3D" id="1.25.10.10">
    <property type="entry name" value="Leucine-rich Repeat Variant"/>
    <property type="match status" value="1"/>
</dbReference>
<dbReference type="PANTHER" id="PTHR46700">
    <property type="entry name" value="ARM REPEAT SUPERFAMILY PROTEIN"/>
    <property type="match status" value="1"/>
</dbReference>
<organism evidence="2 3">
    <name type="scientific">Dorcoceras hygrometricum</name>
    <dbReference type="NCBI Taxonomy" id="472368"/>
    <lineage>
        <taxon>Eukaryota</taxon>
        <taxon>Viridiplantae</taxon>
        <taxon>Streptophyta</taxon>
        <taxon>Embryophyta</taxon>
        <taxon>Tracheophyta</taxon>
        <taxon>Spermatophyta</taxon>
        <taxon>Magnoliopsida</taxon>
        <taxon>eudicotyledons</taxon>
        <taxon>Gunneridae</taxon>
        <taxon>Pentapetalae</taxon>
        <taxon>asterids</taxon>
        <taxon>lamiids</taxon>
        <taxon>Lamiales</taxon>
        <taxon>Gesneriaceae</taxon>
        <taxon>Didymocarpoideae</taxon>
        <taxon>Trichosporeae</taxon>
        <taxon>Loxocarpinae</taxon>
        <taxon>Dorcoceras</taxon>
    </lineage>
</organism>
<gene>
    <name evidence="2" type="ORF">F511_20122</name>
</gene>
<dbReference type="Proteomes" id="UP000250235">
    <property type="component" value="Unassembled WGS sequence"/>
</dbReference>
<evidence type="ECO:0000259" key="1">
    <source>
        <dbReference type="Pfam" id="PF25598"/>
    </source>
</evidence>
<dbReference type="AlphaFoldDB" id="A0A2Z7A9V4"/>
<dbReference type="InterPro" id="IPR016024">
    <property type="entry name" value="ARM-type_fold"/>
</dbReference>
<dbReference type="InterPro" id="IPR058678">
    <property type="entry name" value="ARM_PUB"/>
</dbReference>
<dbReference type="EMBL" id="KV017452">
    <property type="protein sequence ID" value="KZV18480.1"/>
    <property type="molecule type" value="Genomic_DNA"/>
</dbReference>
<dbReference type="SUPFAM" id="SSF48371">
    <property type="entry name" value="ARM repeat"/>
    <property type="match status" value="1"/>
</dbReference>
<keyword evidence="3" id="KW-1185">Reference proteome</keyword>